<dbReference type="EMBL" id="UINC01000444">
    <property type="protein sequence ID" value="SUZ55456.1"/>
    <property type="molecule type" value="Genomic_DNA"/>
</dbReference>
<reference evidence="5" key="1">
    <citation type="submission" date="2018-05" db="EMBL/GenBank/DDBJ databases">
        <authorList>
            <person name="Lanie J.A."/>
            <person name="Ng W.-L."/>
            <person name="Kazmierczak K.M."/>
            <person name="Andrzejewski T.M."/>
            <person name="Davidsen T.M."/>
            <person name="Wayne K.J."/>
            <person name="Tettelin H."/>
            <person name="Glass J.I."/>
            <person name="Rusch D."/>
            <person name="Podicherti R."/>
            <person name="Tsui H.-C.T."/>
            <person name="Winkler M.E."/>
        </authorList>
    </citation>
    <scope>NUCLEOTIDE SEQUENCE</scope>
</reference>
<keyword evidence="3" id="KW-0413">Isomerase</keyword>
<dbReference type="Pfam" id="PF00842">
    <property type="entry name" value="Ala_racemase_C"/>
    <property type="match status" value="1"/>
</dbReference>
<dbReference type="InterPro" id="IPR020622">
    <property type="entry name" value="Ala_racemase_pyridoxalP-BS"/>
</dbReference>
<dbReference type="Gene3D" id="2.40.37.10">
    <property type="entry name" value="Lyase, Ornithine Decarboxylase, Chain A, domain 1"/>
    <property type="match status" value="1"/>
</dbReference>
<accession>A0A381NLI3</accession>
<evidence type="ECO:0000313" key="5">
    <source>
        <dbReference type="EMBL" id="SUZ55456.1"/>
    </source>
</evidence>
<name>A0A381NLI3_9ZZZZ</name>
<evidence type="ECO:0000259" key="4">
    <source>
        <dbReference type="SMART" id="SM01005"/>
    </source>
</evidence>
<dbReference type="GO" id="GO:0005829">
    <property type="term" value="C:cytosol"/>
    <property type="evidence" value="ECO:0007669"/>
    <property type="project" value="TreeGrafter"/>
</dbReference>
<comment type="cofactor">
    <cofactor evidence="1">
        <name>pyridoxal 5'-phosphate</name>
        <dbReference type="ChEBI" id="CHEBI:597326"/>
    </cofactor>
</comment>
<evidence type="ECO:0000256" key="2">
    <source>
        <dbReference type="ARBA" id="ARBA00022898"/>
    </source>
</evidence>
<dbReference type="PANTHER" id="PTHR30511:SF0">
    <property type="entry name" value="ALANINE RACEMASE, CATABOLIC-RELATED"/>
    <property type="match status" value="1"/>
</dbReference>
<dbReference type="PRINTS" id="PR00992">
    <property type="entry name" value="ALARACEMASE"/>
</dbReference>
<gene>
    <name evidence="5" type="ORF">METZ01_LOCUS8310</name>
</gene>
<dbReference type="SMART" id="SM01005">
    <property type="entry name" value="Ala_racemase_C"/>
    <property type="match status" value="1"/>
</dbReference>
<dbReference type="InterPro" id="IPR001608">
    <property type="entry name" value="Ala_racemase_N"/>
</dbReference>
<organism evidence="5">
    <name type="scientific">marine metagenome</name>
    <dbReference type="NCBI Taxonomy" id="408172"/>
    <lineage>
        <taxon>unclassified sequences</taxon>
        <taxon>metagenomes</taxon>
        <taxon>ecological metagenomes</taxon>
    </lineage>
</organism>
<feature type="domain" description="Alanine racemase C-terminal" evidence="4">
    <location>
        <begin position="253"/>
        <end position="381"/>
    </location>
</feature>
<dbReference type="InterPro" id="IPR000821">
    <property type="entry name" value="Ala_racemase"/>
</dbReference>
<dbReference type="GO" id="GO:0008784">
    <property type="term" value="F:alanine racemase activity"/>
    <property type="evidence" value="ECO:0007669"/>
    <property type="project" value="InterPro"/>
</dbReference>
<dbReference type="FunFam" id="3.20.20.10:FF:000002">
    <property type="entry name" value="Alanine racemase"/>
    <property type="match status" value="1"/>
</dbReference>
<dbReference type="InterPro" id="IPR029066">
    <property type="entry name" value="PLP-binding_barrel"/>
</dbReference>
<evidence type="ECO:0000256" key="3">
    <source>
        <dbReference type="ARBA" id="ARBA00023235"/>
    </source>
</evidence>
<dbReference type="GO" id="GO:0030170">
    <property type="term" value="F:pyridoxal phosphate binding"/>
    <property type="evidence" value="ECO:0007669"/>
    <property type="project" value="TreeGrafter"/>
</dbReference>
<dbReference type="Gene3D" id="3.20.20.10">
    <property type="entry name" value="Alanine racemase"/>
    <property type="match status" value="1"/>
</dbReference>
<dbReference type="PROSITE" id="PS00395">
    <property type="entry name" value="ALANINE_RACEMASE"/>
    <property type="match status" value="1"/>
</dbReference>
<dbReference type="GO" id="GO:0030632">
    <property type="term" value="P:D-alanine biosynthetic process"/>
    <property type="evidence" value="ECO:0007669"/>
    <property type="project" value="TreeGrafter"/>
</dbReference>
<proteinExistence type="inferred from homology"/>
<keyword evidence="2" id="KW-0663">Pyridoxal phosphate</keyword>
<dbReference type="PANTHER" id="PTHR30511">
    <property type="entry name" value="ALANINE RACEMASE"/>
    <property type="match status" value="1"/>
</dbReference>
<dbReference type="NCBIfam" id="TIGR00492">
    <property type="entry name" value="alr"/>
    <property type="match status" value="1"/>
</dbReference>
<dbReference type="Pfam" id="PF01168">
    <property type="entry name" value="Ala_racemase_N"/>
    <property type="match status" value="1"/>
</dbReference>
<dbReference type="InterPro" id="IPR011079">
    <property type="entry name" value="Ala_racemase_C"/>
</dbReference>
<dbReference type="SUPFAM" id="SSF51419">
    <property type="entry name" value="PLP-binding barrel"/>
    <property type="match status" value="1"/>
</dbReference>
<dbReference type="HAMAP" id="MF_01201">
    <property type="entry name" value="Ala_racemase"/>
    <property type="match status" value="1"/>
</dbReference>
<sequence>MTKPTKRAWTTINLDALRKNLGLVRALCPESRIIPVVKSNAYGHGMEQAARALKGTETRIATFAVATLEEALELKGLNLDVPILLLNGFVSAEELALCMENEIEPVIHSTYQAELLEKQWDLELPTDNRRLWLKHNSGMNRLGMTTETCLKAYAKLQKYSGTEFVLMSHLACAGDIENPDSQEITARQMDQFNQTYKSLIEVEQIDLPRSIAASAGILTLPDTHLDYVRPGVMLYGSSPLGGSTGEEIGLQPVMTLSSRLIAINQVSAGEFIGYNASYVCDRDTLVGVVSIGYGDGYPRSAANGTPVLVKTQSGKKRTRLIGRVSMDTITIDLTEIPDACINNEVILWGDDLCADEVAQATGTIAYELFCKVTQRVTFEYV</sequence>
<protein>
    <recommendedName>
        <fullName evidence="4">Alanine racemase C-terminal domain-containing protein</fullName>
    </recommendedName>
</protein>
<dbReference type="SUPFAM" id="SSF50621">
    <property type="entry name" value="Alanine racemase C-terminal domain-like"/>
    <property type="match status" value="1"/>
</dbReference>
<dbReference type="InterPro" id="IPR009006">
    <property type="entry name" value="Ala_racemase/Decarboxylase_C"/>
</dbReference>
<dbReference type="AlphaFoldDB" id="A0A381NLI3"/>
<evidence type="ECO:0000256" key="1">
    <source>
        <dbReference type="ARBA" id="ARBA00001933"/>
    </source>
</evidence>